<dbReference type="SUPFAM" id="SSF52402">
    <property type="entry name" value="Adenine nucleotide alpha hydrolases-like"/>
    <property type="match status" value="1"/>
</dbReference>
<protein>
    <submittedName>
        <fullName evidence="1">Asparagine synthase</fullName>
    </submittedName>
</protein>
<proteinExistence type="predicted"/>
<evidence type="ECO:0000313" key="2">
    <source>
        <dbReference type="Proteomes" id="UP000282170"/>
    </source>
</evidence>
<sequence length="490" mass="53781">MLSFRVRLADTRDAGWRWDTDRWVKGESWIRPAHATVLVADLIPGDGSSVCVLVREDRDGEADYTSLLVRPDEIQVSAGVLGTVPLYLMVVGDEVFGSWDIVDLRPHLRPDRLNPRAVARTLSRQHRYSTDTLFDGVYRLTERATAVFTPAGLSIPYPEPAQHVLEPRSLRSGVDPVTVFDALLTEAMAEWRSTAGRVGVEVSGGADSANVALSAVAAGFGSVHTMGLLMGGRIGQLQRDRRRSLVDHLGLRDTAVPAMQHPPFVPGGVRERRRPHDPAGAFYQEAFDVVRGHVAAHGCELIFTGGGGDEVNAHHSRTEAGLPPMEPVPWLGDKATAALAQVNENLAPIPVLPVPTLMAFGLHNPAYVRLGIWPVAPLVHPRMIRFMEQLPYEYKRDKRMFRDRLRRTGLPESVAAPTEPENFLAVMESGLRTYGLPLLDEMLTDSLLIDLGYVDADALSRARDHAERTPAVPDLLCDTLALEVGLRSLA</sequence>
<name>A0A494V2L6_9ACTN</name>
<gene>
    <name evidence="1" type="ORF">CNQ36_18415</name>
</gene>
<evidence type="ECO:0000313" key="1">
    <source>
        <dbReference type="EMBL" id="AYL37211.1"/>
    </source>
</evidence>
<dbReference type="EMBL" id="CP023407">
    <property type="protein sequence ID" value="AYL37211.1"/>
    <property type="molecule type" value="Genomic_DNA"/>
</dbReference>
<dbReference type="AlphaFoldDB" id="A0A494V2L6"/>
<accession>A0A494V2L6</accession>
<dbReference type="Gene3D" id="3.40.50.620">
    <property type="entry name" value="HUPs"/>
    <property type="match status" value="1"/>
</dbReference>
<reference evidence="1 2" key="1">
    <citation type="submission" date="2017-09" db="EMBL/GenBank/DDBJ databases">
        <authorList>
            <person name="Zhang H."/>
            <person name="Hu S."/>
            <person name="Xu J."/>
            <person name="He Z."/>
        </authorList>
    </citation>
    <scope>NUCLEOTIDE SEQUENCE [LARGE SCALE GENOMIC DNA]</scope>
    <source>
        <strain evidence="1 2">TXX3120</strain>
    </source>
</reference>
<dbReference type="Proteomes" id="UP000282170">
    <property type="component" value="Chromosome"/>
</dbReference>
<dbReference type="InterPro" id="IPR014729">
    <property type="entry name" value="Rossmann-like_a/b/a_fold"/>
</dbReference>
<organism evidence="1 2">
    <name type="scientific">Streptomyces fungicidicus</name>
    <dbReference type="NCBI Taxonomy" id="68203"/>
    <lineage>
        <taxon>Bacteria</taxon>
        <taxon>Bacillati</taxon>
        <taxon>Actinomycetota</taxon>
        <taxon>Actinomycetes</taxon>
        <taxon>Kitasatosporales</taxon>
        <taxon>Streptomycetaceae</taxon>
        <taxon>Streptomyces</taxon>
    </lineage>
</organism>
<dbReference type="KEGG" id="sfug:CNQ36_18415"/>
<keyword evidence="2" id="KW-1185">Reference proteome</keyword>